<gene>
    <name evidence="9" type="ORF">UFOPK3268_01003</name>
</gene>
<dbReference type="InterPro" id="IPR029058">
    <property type="entry name" value="AB_hydrolase_fold"/>
</dbReference>
<keyword evidence="6" id="KW-0720">Serine protease</keyword>
<dbReference type="EMBL" id="CAFBIZ010000122">
    <property type="protein sequence ID" value="CAB4850407.1"/>
    <property type="molecule type" value="Genomic_DNA"/>
</dbReference>
<sequence>MPTYPDAPRLDLVEDLHGRLVADPYRWLEKSDDERTVEWSAAQSALFAAESDEWTTVDHFRARVGELLSAGGISPPYFRDDRCFFMRRTGDQQFAVLWTIDPDGTERILLDPMAIDPSGLTTLDSWQPSKEGHLLAYQLSEGGTEESIVRVMDVVTGEVVDGPIDRARYSPIAWLPGGESYYYVRRLDPALLPEDEQQFHRRVWLHRVGTDPDTDVMVFGDGLVATNYYGASVSRDGRWLQISSSEGTEPRNDLWIADLTTSSPEAPLLVEVQIDVDAQTSLHFGRDGRAYISTDRDAPRGRIAVADPTTPTIEHWVDLIPEDPDAVVEDYAILDGDDLERPLLAVSWTRHTVGDLTLHDLATGEFVRRIPLPGVGTLGGLVERPDGGPMIWFVYTDYTTLPNVYSYDARTGEVAMYASPPGTVEVPRVHSRQVTYTSADGTEVRMFVLSPTEIPDRPRPTILYGYGGFGISMQPGYSATMLAWVEAGGVYAVAGIRGGGEEGEDWHRDGMLGNKQNVFDDFHAAAQWLTDEGWTSREHLAVSGGSNGGLLVGAALTQRPDLYGTVVCMAPLLDMVRYVTSQLGPTWTVEYGDPAVPEELDWLLSYSPYHHVMEGVDYPATLFMVFDNDTRTDPMHGRKLCAALQHASSGTRPILIRAASDVGHGARSVSKSVEESAEMLAFTARWTGLRLS</sequence>
<proteinExistence type="inferred from homology"/>
<dbReference type="PROSITE" id="PS00708">
    <property type="entry name" value="PRO_ENDOPEP_SER"/>
    <property type="match status" value="1"/>
</dbReference>
<dbReference type="Gene3D" id="3.40.50.1820">
    <property type="entry name" value="alpha/beta hydrolase"/>
    <property type="match status" value="1"/>
</dbReference>
<evidence type="ECO:0000256" key="4">
    <source>
        <dbReference type="ARBA" id="ARBA00022670"/>
    </source>
</evidence>
<dbReference type="PRINTS" id="PR00862">
    <property type="entry name" value="PROLIGOPTASE"/>
</dbReference>
<evidence type="ECO:0000313" key="9">
    <source>
        <dbReference type="EMBL" id="CAB4850407.1"/>
    </source>
</evidence>
<dbReference type="InterPro" id="IPR001375">
    <property type="entry name" value="Peptidase_S9_cat"/>
</dbReference>
<dbReference type="GO" id="GO:0005829">
    <property type="term" value="C:cytosol"/>
    <property type="evidence" value="ECO:0007669"/>
    <property type="project" value="TreeGrafter"/>
</dbReference>
<comment type="catalytic activity">
    <reaction evidence="1">
        <text>Hydrolysis of Pro-|-Xaa &gt;&gt; Ala-|-Xaa in oligopeptides.</text>
        <dbReference type="EC" id="3.4.21.26"/>
    </reaction>
</comment>
<dbReference type="Pfam" id="PF02897">
    <property type="entry name" value="Peptidase_S9_N"/>
    <property type="match status" value="1"/>
</dbReference>
<keyword evidence="4" id="KW-0645">Protease</keyword>
<evidence type="ECO:0000259" key="7">
    <source>
        <dbReference type="Pfam" id="PF00326"/>
    </source>
</evidence>
<dbReference type="SUPFAM" id="SSF53474">
    <property type="entry name" value="alpha/beta-Hydrolases"/>
    <property type="match status" value="1"/>
</dbReference>
<dbReference type="SUPFAM" id="SSF50993">
    <property type="entry name" value="Peptidase/esterase 'gauge' domain"/>
    <property type="match status" value="1"/>
</dbReference>
<protein>
    <recommendedName>
        <fullName evidence="3">prolyl oligopeptidase</fullName>
        <ecNumber evidence="3">3.4.21.26</ecNumber>
    </recommendedName>
</protein>
<accession>A0A6J7BX48</accession>
<dbReference type="InterPro" id="IPR002470">
    <property type="entry name" value="Peptidase_S9A"/>
</dbReference>
<dbReference type="Gene3D" id="2.130.10.120">
    <property type="entry name" value="Prolyl oligopeptidase, N-terminal domain"/>
    <property type="match status" value="1"/>
</dbReference>
<dbReference type="GO" id="GO:0006508">
    <property type="term" value="P:proteolysis"/>
    <property type="evidence" value="ECO:0007669"/>
    <property type="project" value="UniProtKB-KW"/>
</dbReference>
<evidence type="ECO:0000256" key="2">
    <source>
        <dbReference type="ARBA" id="ARBA00005228"/>
    </source>
</evidence>
<dbReference type="GO" id="GO:0070012">
    <property type="term" value="F:oligopeptidase activity"/>
    <property type="evidence" value="ECO:0007669"/>
    <property type="project" value="TreeGrafter"/>
</dbReference>
<feature type="domain" description="Peptidase S9 prolyl oligopeptidase catalytic" evidence="7">
    <location>
        <begin position="478"/>
        <end position="688"/>
    </location>
</feature>
<dbReference type="InterPro" id="IPR051167">
    <property type="entry name" value="Prolyl_oligopep/macrocyclase"/>
</dbReference>
<dbReference type="PANTHER" id="PTHR42881">
    <property type="entry name" value="PROLYL ENDOPEPTIDASE"/>
    <property type="match status" value="1"/>
</dbReference>
<reference evidence="9" key="1">
    <citation type="submission" date="2020-05" db="EMBL/GenBank/DDBJ databases">
        <authorList>
            <person name="Chiriac C."/>
            <person name="Salcher M."/>
            <person name="Ghai R."/>
            <person name="Kavagutti S V."/>
        </authorList>
    </citation>
    <scope>NUCLEOTIDE SEQUENCE</scope>
</reference>
<dbReference type="GO" id="GO:0004252">
    <property type="term" value="F:serine-type endopeptidase activity"/>
    <property type="evidence" value="ECO:0007669"/>
    <property type="project" value="UniProtKB-EC"/>
</dbReference>
<dbReference type="EC" id="3.4.21.26" evidence="3"/>
<organism evidence="9">
    <name type="scientific">freshwater metagenome</name>
    <dbReference type="NCBI Taxonomy" id="449393"/>
    <lineage>
        <taxon>unclassified sequences</taxon>
        <taxon>metagenomes</taxon>
        <taxon>ecological metagenomes</taxon>
    </lineage>
</organism>
<keyword evidence="5" id="KW-0378">Hydrolase</keyword>
<feature type="domain" description="Peptidase S9A N-terminal" evidence="8">
    <location>
        <begin position="5"/>
        <end position="418"/>
    </location>
</feature>
<comment type="similarity">
    <text evidence="2">Belongs to the peptidase S9A family.</text>
</comment>
<evidence type="ECO:0000259" key="8">
    <source>
        <dbReference type="Pfam" id="PF02897"/>
    </source>
</evidence>
<evidence type="ECO:0000256" key="6">
    <source>
        <dbReference type="ARBA" id="ARBA00022825"/>
    </source>
</evidence>
<dbReference type="InterPro" id="IPR023302">
    <property type="entry name" value="Pept_S9A_N"/>
</dbReference>
<dbReference type="PANTHER" id="PTHR42881:SF2">
    <property type="entry name" value="PROLYL ENDOPEPTIDASE"/>
    <property type="match status" value="1"/>
</dbReference>
<dbReference type="AlphaFoldDB" id="A0A6J7BX48"/>
<evidence type="ECO:0000256" key="3">
    <source>
        <dbReference type="ARBA" id="ARBA00011897"/>
    </source>
</evidence>
<dbReference type="InterPro" id="IPR002471">
    <property type="entry name" value="Pept_S9_AS"/>
</dbReference>
<dbReference type="Pfam" id="PF00326">
    <property type="entry name" value="Peptidase_S9"/>
    <property type="match status" value="1"/>
</dbReference>
<evidence type="ECO:0000256" key="5">
    <source>
        <dbReference type="ARBA" id="ARBA00022801"/>
    </source>
</evidence>
<name>A0A6J7BX48_9ZZZZ</name>
<evidence type="ECO:0000256" key="1">
    <source>
        <dbReference type="ARBA" id="ARBA00001070"/>
    </source>
</evidence>